<evidence type="ECO:0000313" key="14">
    <source>
        <dbReference type="EMBL" id="SFP59753.1"/>
    </source>
</evidence>
<keyword evidence="4" id="KW-0597">Phosphoprotein</keyword>
<dbReference type="GO" id="GO:0009401">
    <property type="term" value="P:phosphoenolpyruvate-dependent sugar phosphotransferase system"/>
    <property type="evidence" value="ECO:0007669"/>
    <property type="project" value="UniProtKB-KW"/>
</dbReference>
<evidence type="ECO:0000256" key="6">
    <source>
        <dbReference type="ARBA" id="ARBA00022679"/>
    </source>
</evidence>
<keyword evidence="7" id="KW-0598">Phosphotransferase system</keyword>
<organism evidence="14 15">
    <name type="scientific">Halolactibacillus halophilus</name>
    <dbReference type="NCBI Taxonomy" id="306540"/>
    <lineage>
        <taxon>Bacteria</taxon>
        <taxon>Bacillati</taxon>
        <taxon>Bacillota</taxon>
        <taxon>Bacilli</taxon>
        <taxon>Bacillales</taxon>
        <taxon>Bacillaceae</taxon>
        <taxon>Halolactibacillus</taxon>
    </lineage>
</organism>
<evidence type="ECO:0000256" key="3">
    <source>
        <dbReference type="ARBA" id="ARBA00022448"/>
    </source>
</evidence>
<dbReference type="CDD" id="cd00211">
    <property type="entry name" value="PTS_IIA_fru"/>
    <property type="match status" value="1"/>
</dbReference>
<dbReference type="AlphaFoldDB" id="A0A1I5RMN4"/>
<dbReference type="InterPro" id="IPR016152">
    <property type="entry name" value="PTrfase/Anion_transptr"/>
</dbReference>
<dbReference type="PROSITE" id="PS00372">
    <property type="entry name" value="PTS_EIIA_TYPE_2_HIS"/>
    <property type="match status" value="1"/>
</dbReference>
<dbReference type="GO" id="GO:0005886">
    <property type="term" value="C:plasma membrane"/>
    <property type="evidence" value="ECO:0007669"/>
    <property type="project" value="TreeGrafter"/>
</dbReference>
<evidence type="ECO:0000256" key="4">
    <source>
        <dbReference type="ARBA" id="ARBA00022553"/>
    </source>
</evidence>
<keyword evidence="5" id="KW-0762">Sugar transport</keyword>
<dbReference type="SUPFAM" id="SSF55804">
    <property type="entry name" value="Phoshotransferase/anion transport protein"/>
    <property type="match status" value="1"/>
</dbReference>
<dbReference type="EMBL" id="BJWI01000036">
    <property type="protein sequence ID" value="GEM02419.1"/>
    <property type="molecule type" value="Genomic_DNA"/>
</dbReference>
<evidence type="ECO:0000256" key="10">
    <source>
        <dbReference type="ARBA" id="ARBA00030956"/>
    </source>
</evidence>
<evidence type="ECO:0000259" key="12">
    <source>
        <dbReference type="PROSITE" id="PS51094"/>
    </source>
</evidence>
<dbReference type="Pfam" id="PF00359">
    <property type="entry name" value="PTS_EIIA_2"/>
    <property type="match status" value="1"/>
</dbReference>
<dbReference type="GO" id="GO:0016301">
    <property type="term" value="F:kinase activity"/>
    <property type="evidence" value="ECO:0007669"/>
    <property type="project" value="UniProtKB-KW"/>
</dbReference>
<dbReference type="PANTHER" id="PTHR30181">
    <property type="entry name" value="MANNITOL PERMEASE IIC COMPONENT"/>
    <property type="match status" value="1"/>
</dbReference>
<dbReference type="PROSITE" id="PS51094">
    <property type="entry name" value="PTS_EIIA_TYPE_2"/>
    <property type="match status" value="1"/>
</dbReference>
<keyword evidence="16" id="KW-1185">Reference proteome</keyword>
<evidence type="ECO:0000313" key="13">
    <source>
        <dbReference type="EMBL" id="GEM02419.1"/>
    </source>
</evidence>
<accession>A0A1I5RMN4</accession>
<sequence>MAKEILTTDNIEIGVSLSTKEEAIRYAGKVLLDNGYIEPAYIDKMVERDQVSTTYIGNKVAIPHGTEDAKESVEDTGLSIVITKDSVSFDGNDVNILIGIAAKGNEHLEILSKIAIVCSEEENIERIIHAKSKQEIIDIFGEVN</sequence>
<dbReference type="GO" id="GO:0090563">
    <property type="term" value="F:protein-phosphocysteine-sugar phosphotransferase activity"/>
    <property type="evidence" value="ECO:0007669"/>
    <property type="project" value="TreeGrafter"/>
</dbReference>
<dbReference type="STRING" id="306540.SAMN05421839_13210"/>
<name>A0A1I5RMN4_9BACI</name>
<evidence type="ECO:0000256" key="2">
    <source>
        <dbReference type="ARBA" id="ARBA00014783"/>
    </source>
</evidence>
<dbReference type="OrthoDB" id="1640042at2"/>
<evidence type="ECO:0000256" key="9">
    <source>
        <dbReference type="ARBA" id="ARBA00029908"/>
    </source>
</evidence>
<reference evidence="13 16" key="2">
    <citation type="submission" date="2019-07" db="EMBL/GenBank/DDBJ databases">
        <title>Whole genome shotgun sequence of Halolactibacillus halophilus NBRC 100868.</title>
        <authorList>
            <person name="Hosoyama A."/>
            <person name="Uohara A."/>
            <person name="Ohji S."/>
            <person name="Ichikawa N."/>
        </authorList>
    </citation>
    <scope>NUCLEOTIDE SEQUENCE [LARGE SCALE GENOMIC DNA]</scope>
    <source>
        <strain evidence="13 16">NBRC 100868</strain>
    </source>
</reference>
<dbReference type="Proteomes" id="UP000321547">
    <property type="component" value="Unassembled WGS sequence"/>
</dbReference>
<dbReference type="Proteomes" id="UP000242243">
    <property type="component" value="Unassembled WGS sequence"/>
</dbReference>
<dbReference type="Gene3D" id="3.40.930.10">
    <property type="entry name" value="Mannitol-specific EII, Chain A"/>
    <property type="match status" value="1"/>
</dbReference>
<gene>
    <name evidence="13" type="primary">mtlF</name>
    <name evidence="13" type="ORF">HHA03_19510</name>
    <name evidence="14" type="ORF">SAMN05421839_13210</name>
</gene>
<dbReference type="InterPro" id="IPR050893">
    <property type="entry name" value="Sugar_PTS"/>
</dbReference>
<keyword evidence="8" id="KW-0418">Kinase</keyword>
<protein>
    <recommendedName>
        <fullName evidence="2">Mannitol-specific phosphotransferase enzyme IIA component</fullName>
    </recommendedName>
    <alternativeName>
        <fullName evidence="10">EIIA</fullName>
    </alternativeName>
    <alternativeName>
        <fullName evidence="11">EIII</fullName>
    </alternativeName>
    <alternativeName>
        <fullName evidence="9">PTS system mannitol-specific EIIA component</fullName>
    </alternativeName>
</protein>
<keyword evidence="3" id="KW-0813">Transport</keyword>
<reference evidence="14 15" key="1">
    <citation type="submission" date="2016-10" db="EMBL/GenBank/DDBJ databases">
        <authorList>
            <person name="de Groot N.N."/>
        </authorList>
    </citation>
    <scope>NUCLEOTIDE SEQUENCE [LARGE SCALE GENOMIC DNA]</scope>
    <source>
        <strain evidence="14 15">DSM 17073</strain>
    </source>
</reference>
<proteinExistence type="predicted"/>
<feature type="domain" description="PTS EIIA type-2" evidence="12">
    <location>
        <begin position="4"/>
        <end position="143"/>
    </location>
</feature>
<dbReference type="RefSeq" id="WP_089833084.1">
    <property type="nucleotide sequence ID" value="NZ_BJWI01000036.1"/>
</dbReference>
<evidence type="ECO:0000256" key="8">
    <source>
        <dbReference type="ARBA" id="ARBA00022777"/>
    </source>
</evidence>
<evidence type="ECO:0000256" key="5">
    <source>
        <dbReference type="ARBA" id="ARBA00022597"/>
    </source>
</evidence>
<evidence type="ECO:0000256" key="1">
    <source>
        <dbReference type="ARBA" id="ARBA00002434"/>
    </source>
</evidence>
<evidence type="ECO:0000313" key="16">
    <source>
        <dbReference type="Proteomes" id="UP000321547"/>
    </source>
</evidence>
<dbReference type="PANTHER" id="PTHR30181:SF2">
    <property type="entry name" value="PTS SYSTEM MANNITOL-SPECIFIC EIICBA COMPONENT"/>
    <property type="match status" value="1"/>
</dbReference>
<dbReference type="EMBL" id="FOXC01000032">
    <property type="protein sequence ID" value="SFP59753.1"/>
    <property type="molecule type" value="Genomic_DNA"/>
</dbReference>
<comment type="function">
    <text evidence="1">The phosphoenolpyruvate-dependent sugar phosphotransferase system (sugar PTS), a major carbohydrate active transport system, catalyzes the phosphorylation of incoming sugar substrates concomitantly with their translocation across the cell membrane. The enzyme II CmtAB PTS system is involved in D-mannitol transport.</text>
</comment>
<evidence type="ECO:0000313" key="15">
    <source>
        <dbReference type="Proteomes" id="UP000242243"/>
    </source>
</evidence>
<dbReference type="InterPro" id="IPR002178">
    <property type="entry name" value="PTS_EIIA_type-2_dom"/>
</dbReference>
<evidence type="ECO:0000256" key="11">
    <source>
        <dbReference type="ARBA" id="ARBA00030962"/>
    </source>
</evidence>
<evidence type="ECO:0000256" key="7">
    <source>
        <dbReference type="ARBA" id="ARBA00022683"/>
    </source>
</evidence>
<keyword evidence="6" id="KW-0808">Transferase</keyword>